<dbReference type="InterPro" id="IPR002881">
    <property type="entry name" value="DUF58"/>
</dbReference>
<gene>
    <name evidence="3" type="ORF">GCM10010911_21460</name>
</gene>
<proteinExistence type="predicted"/>
<dbReference type="Proteomes" id="UP000612456">
    <property type="component" value="Unassembled WGS sequence"/>
</dbReference>
<reference evidence="3" key="2">
    <citation type="submission" date="2020-09" db="EMBL/GenBank/DDBJ databases">
        <authorList>
            <person name="Sun Q."/>
            <person name="Zhou Y."/>
        </authorList>
    </citation>
    <scope>NUCLEOTIDE SEQUENCE</scope>
    <source>
        <strain evidence="3">CGMCC 1.15178</strain>
    </source>
</reference>
<organism evidence="3 4">
    <name type="scientific">Paenibacillus nasutitermitis</name>
    <dbReference type="NCBI Taxonomy" id="1652958"/>
    <lineage>
        <taxon>Bacteria</taxon>
        <taxon>Bacillati</taxon>
        <taxon>Bacillota</taxon>
        <taxon>Bacilli</taxon>
        <taxon>Bacillales</taxon>
        <taxon>Paenibacillaceae</taxon>
        <taxon>Paenibacillus</taxon>
    </lineage>
</organism>
<comment type="caution">
    <text evidence="3">The sequence shown here is derived from an EMBL/GenBank/DDBJ whole genome shotgun (WGS) entry which is preliminary data.</text>
</comment>
<protein>
    <recommendedName>
        <fullName evidence="2">DUF58 domain-containing protein</fullName>
    </recommendedName>
</protein>
<feature type="domain" description="DUF58" evidence="2">
    <location>
        <begin position="185"/>
        <end position="345"/>
    </location>
</feature>
<evidence type="ECO:0000256" key="1">
    <source>
        <dbReference type="SAM" id="Phobius"/>
    </source>
</evidence>
<feature type="transmembrane region" description="Helical" evidence="1">
    <location>
        <begin position="6"/>
        <end position="25"/>
    </location>
</feature>
<keyword evidence="4" id="KW-1185">Reference proteome</keyword>
<keyword evidence="1" id="KW-0812">Transmembrane</keyword>
<dbReference type="Pfam" id="PF01882">
    <property type="entry name" value="DUF58"/>
    <property type="match status" value="1"/>
</dbReference>
<accession>A0A917DRL5</accession>
<dbReference type="AlphaFoldDB" id="A0A917DRL5"/>
<keyword evidence="1" id="KW-1133">Transmembrane helix</keyword>
<evidence type="ECO:0000259" key="2">
    <source>
        <dbReference type="Pfam" id="PF01882"/>
    </source>
</evidence>
<reference evidence="3" key="1">
    <citation type="journal article" date="2014" name="Int. J. Syst. Evol. Microbiol.">
        <title>Complete genome sequence of Corynebacterium casei LMG S-19264T (=DSM 44701T), isolated from a smear-ripened cheese.</title>
        <authorList>
            <consortium name="US DOE Joint Genome Institute (JGI-PGF)"/>
            <person name="Walter F."/>
            <person name="Albersmeier A."/>
            <person name="Kalinowski J."/>
            <person name="Ruckert C."/>
        </authorList>
    </citation>
    <scope>NUCLEOTIDE SEQUENCE</scope>
    <source>
        <strain evidence="3">CGMCC 1.15178</strain>
    </source>
</reference>
<evidence type="ECO:0000313" key="4">
    <source>
        <dbReference type="Proteomes" id="UP000612456"/>
    </source>
</evidence>
<dbReference type="EMBL" id="BMHP01000002">
    <property type="protein sequence ID" value="GGD63405.1"/>
    <property type="molecule type" value="Genomic_DNA"/>
</dbReference>
<dbReference type="PANTHER" id="PTHR34351">
    <property type="entry name" value="SLR1927 PROTEIN-RELATED"/>
    <property type="match status" value="1"/>
</dbReference>
<evidence type="ECO:0000313" key="3">
    <source>
        <dbReference type="EMBL" id="GGD63405.1"/>
    </source>
</evidence>
<dbReference type="PANTHER" id="PTHR34351:SF2">
    <property type="entry name" value="DUF58 DOMAIN-CONTAINING PROTEIN"/>
    <property type="match status" value="1"/>
</dbReference>
<name>A0A917DRL5_9BACL</name>
<sequence length="364" mass="42010">MGIHWFILSAAAVILIQGWIFRRFAMKRLSYAREFSVKNCFEGDRIEMIERLENRKWLPVPWMRVESILHTGLKFEHLFNFDVSNGQFYQNHKSLFSLMGNKQLIRRHPVQCMQRGCYRLTSASVTFGDLFGLFKSWKSVTLQEELIVYPMPADRSMIQLPSRSWQGDISVRRWIVEDPFYVTGVRDYQAGDSLKTINWKATARSSRLQVHRRDFTADYRLMVLLNVEDHADMWEVVNNTALIEQGIRLAAALVQYATEQGLETGFATNGHDIDIPGLPIVTQMNSGSDHLLYMLERMAKLAITSVTPFYLLLDKLEEKMDERCDVVIVSAFMSEKIELAIDRLRSHGHGVEWLPLQLEAGDAA</sequence>
<keyword evidence="1" id="KW-0472">Membrane</keyword>
<dbReference type="RefSeq" id="WP_188991987.1">
    <property type="nucleotide sequence ID" value="NZ_BMHP01000002.1"/>
</dbReference>